<feature type="non-terminal residue" evidence="1">
    <location>
        <position position="1"/>
    </location>
</feature>
<dbReference type="PANTHER" id="PTHR10953:SF4">
    <property type="entry name" value="UBIQUITIN-ACTIVATING ENZYME E1 C-TERMINAL DOMAIN-CONTAINING PROTEIN"/>
    <property type="match status" value="1"/>
</dbReference>
<dbReference type="Gene3D" id="3.40.50.720">
    <property type="entry name" value="NAD(P)-binding Rossmann-like Domain"/>
    <property type="match status" value="1"/>
</dbReference>
<dbReference type="GO" id="GO:0005737">
    <property type="term" value="C:cytoplasm"/>
    <property type="evidence" value="ECO:0007669"/>
    <property type="project" value="TreeGrafter"/>
</dbReference>
<dbReference type="InterPro" id="IPR045886">
    <property type="entry name" value="ThiF/MoeB/HesA"/>
</dbReference>
<dbReference type="Proteomes" id="UP000485058">
    <property type="component" value="Unassembled WGS sequence"/>
</dbReference>
<feature type="non-terminal residue" evidence="1">
    <location>
        <position position="43"/>
    </location>
</feature>
<dbReference type="GO" id="GO:0006974">
    <property type="term" value="P:DNA damage response"/>
    <property type="evidence" value="ECO:0007669"/>
    <property type="project" value="TreeGrafter"/>
</dbReference>
<evidence type="ECO:0000313" key="2">
    <source>
        <dbReference type="Proteomes" id="UP000485058"/>
    </source>
</evidence>
<sequence>QNRVSPDTEAAFNDAFWQGLDLVVNALDNVNARLYVDSRCVYF</sequence>
<dbReference type="EMBL" id="BLLF01009361">
    <property type="protein sequence ID" value="GFH33701.1"/>
    <property type="molecule type" value="Genomic_DNA"/>
</dbReference>
<keyword evidence="2" id="KW-1185">Reference proteome</keyword>
<proteinExistence type="predicted"/>
<evidence type="ECO:0000313" key="1">
    <source>
        <dbReference type="EMBL" id="GFH33701.1"/>
    </source>
</evidence>
<reference evidence="1 2" key="1">
    <citation type="submission" date="2020-02" db="EMBL/GenBank/DDBJ databases">
        <title>Draft genome sequence of Haematococcus lacustris strain NIES-144.</title>
        <authorList>
            <person name="Morimoto D."/>
            <person name="Nakagawa S."/>
            <person name="Yoshida T."/>
            <person name="Sawayama S."/>
        </authorList>
    </citation>
    <scope>NUCLEOTIDE SEQUENCE [LARGE SCALE GENOMIC DNA]</scope>
    <source>
        <strain evidence="1 2">NIES-144</strain>
    </source>
</reference>
<accession>A0A6A0ANA4</accession>
<organism evidence="1 2">
    <name type="scientific">Haematococcus lacustris</name>
    <name type="common">Green alga</name>
    <name type="synonym">Haematococcus pluvialis</name>
    <dbReference type="NCBI Taxonomy" id="44745"/>
    <lineage>
        <taxon>Eukaryota</taxon>
        <taxon>Viridiplantae</taxon>
        <taxon>Chlorophyta</taxon>
        <taxon>core chlorophytes</taxon>
        <taxon>Chlorophyceae</taxon>
        <taxon>CS clade</taxon>
        <taxon>Chlamydomonadales</taxon>
        <taxon>Haematococcaceae</taxon>
        <taxon>Haematococcus</taxon>
    </lineage>
</organism>
<dbReference type="InterPro" id="IPR035985">
    <property type="entry name" value="Ubiquitin-activating_enz"/>
</dbReference>
<comment type="caution">
    <text evidence="1">The sequence shown here is derived from an EMBL/GenBank/DDBJ whole genome shotgun (WGS) entry which is preliminary data.</text>
</comment>
<dbReference type="GO" id="GO:0005634">
    <property type="term" value="C:nucleus"/>
    <property type="evidence" value="ECO:0007669"/>
    <property type="project" value="TreeGrafter"/>
</dbReference>
<dbReference type="GO" id="GO:0004839">
    <property type="term" value="F:ubiquitin activating enzyme activity"/>
    <property type="evidence" value="ECO:0007669"/>
    <property type="project" value="TreeGrafter"/>
</dbReference>
<name>A0A6A0ANA4_HAELA</name>
<dbReference type="SUPFAM" id="SSF69572">
    <property type="entry name" value="Activating enzymes of the ubiquitin-like proteins"/>
    <property type="match status" value="1"/>
</dbReference>
<gene>
    <name evidence="1" type="ORF">HaLaN_33109</name>
</gene>
<dbReference type="GO" id="GO:0006511">
    <property type="term" value="P:ubiquitin-dependent protein catabolic process"/>
    <property type="evidence" value="ECO:0007669"/>
    <property type="project" value="TreeGrafter"/>
</dbReference>
<protein>
    <submittedName>
        <fullName evidence="1">UBA_e1_C domain-containing protein</fullName>
    </submittedName>
</protein>
<dbReference type="PANTHER" id="PTHR10953">
    <property type="entry name" value="UBIQUITIN-ACTIVATING ENZYME E1"/>
    <property type="match status" value="1"/>
</dbReference>
<dbReference type="AlphaFoldDB" id="A0A6A0ANA4"/>